<dbReference type="Pfam" id="PF07735">
    <property type="entry name" value="FBA_2"/>
    <property type="match status" value="1"/>
</dbReference>
<dbReference type="InterPro" id="IPR012885">
    <property type="entry name" value="F-box_Sdz-33"/>
</dbReference>
<evidence type="ECO:0000259" key="1">
    <source>
        <dbReference type="PROSITE" id="PS50181"/>
    </source>
</evidence>
<dbReference type="Proteomes" id="UP001152747">
    <property type="component" value="Unassembled WGS sequence"/>
</dbReference>
<dbReference type="PROSITE" id="PS50181">
    <property type="entry name" value="FBOX"/>
    <property type="match status" value="1"/>
</dbReference>
<accession>A0A9P1ITD5</accession>
<dbReference type="InterPro" id="IPR001810">
    <property type="entry name" value="F-box_dom"/>
</dbReference>
<dbReference type="PANTHER" id="PTHR21503:SF8">
    <property type="entry name" value="F-BOX ASSOCIATED DOMAIN-CONTAINING PROTEIN-RELATED"/>
    <property type="match status" value="1"/>
</dbReference>
<reference evidence="2" key="1">
    <citation type="submission" date="2022-11" db="EMBL/GenBank/DDBJ databases">
        <authorList>
            <person name="Kikuchi T."/>
        </authorList>
    </citation>
    <scope>NUCLEOTIDE SEQUENCE</scope>
    <source>
        <strain evidence="2">PS1010</strain>
    </source>
</reference>
<comment type="caution">
    <text evidence="2">The sequence shown here is derived from an EMBL/GenBank/DDBJ whole genome shotgun (WGS) entry which is preliminary data.</text>
</comment>
<name>A0A9P1ITD5_9PELO</name>
<evidence type="ECO:0000313" key="2">
    <source>
        <dbReference type="EMBL" id="CAI5450406.1"/>
    </source>
</evidence>
<protein>
    <recommendedName>
        <fullName evidence="1">F-box domain-containing protein</fullName>
    </recommendedName>
</protein>
<dbReference type="EMBL" id="CANHGI010000005">
    <property type="protein sequence ID" value="CAI5450406.1"/>
    <property type="molecule type" value="Genomic_DNA"/>
</dbReference>
<organism evidence="2 3">
    <name type="scientific">Caenorhabditis angaria</name>
    <dbReference type="NCBI Taxonomy" id="860376"/>
    <lineage>
        <taxon>Eukaryota</taxon>
        <taxon>Metazoa</taxon>
        <taxon>Ecdysozoa</taxon>
        <taxon>Nematoda</taxon>
        <taxon>Chromadorea</taxon>
        <taxon>Rhabditida</taxon>
        <taxon>Rhabditina</taxon>
        <taxon>Rhabditomorpha</taxon>
        <taxon>Rhabditoidea</taxon>
        <taxon>Rhabditidae</taxon>
        <taxon>Peloderinae</taxon>
        <taxon>Caenorhabditis</taxon>
    </lineage>
</organism>
<gene>
    <name evidence="2" type="ORF">CAMP_LOCUS13043</name>
</gene>
<dbReference type="PANTHER" id="PTHR21503">
    <property type="entry name" value="F-BOX-CONTAINING HYPOTHETICAL PROTEIN C.ELEGANS"/>
    <property type="match status" value="1"/>
</dbReference>
<evidence type="ECO:0000313" key="3">
    <source>
        <dbReference type="Proteomes" id="UP001152747"/>
    </source>
</evidence>
<keyword evidence="3" id="KW-1185">Reference proteome</keyword>
<dbReference type="AlphaFoldDB" id="A0A9P1ITD5"/>
<sequence length="354" mass="41703">MEEKSQKQEDEDINNPFEKIPVEMNRTILEYLDPISIINFGTSATICNILSTIYDDRVVEMTWNGLENIESRRVFTFRLRNFPHILYSVRVITKEEPNPTIDIAQISDVFADFPRVQEETFLVTKFYLIRSDEARNVNSRLWDKEFRGNKFNVAVRYFLELLRRNQNSIRNLSIFCDNQMSQFMQKLSINSYNLFFPRNLETIKVTGNLPHYEKLFMISDVTIDGTKLNLEALRNFNSSFLCLSEATISLKDFKEYLELWSQGELHENLEKIEWIALVTIMSRPPIEEHIFESSFADRIGPRVRRPEGNSQRFEIIANILERNYRLIGVFVENLRIVGSQLFNSKVIVEKKPIE</sequence>
<proteinExistence type="predicted"/>
<feature type="domain" description="F-box" evidence="1">
    <location>
        <begin position="14"/>
        <end position="66"/>
    </location>
</feature>